<comment type="subcellular location">
    <subcellularLocation>
        <location evidence="1">Cytoplasm</location>
        <location evidence="1">Cytoskeleton</location>
        <location evidence="1">Microtubule organizing center</location>
        <location evidence="1">Centrosome</location>
        <location evidence="1">Centriole</location>
    </subcellularLocation>
    <subcellularLocation>
        <location evidence="2">Nucleus</location>
    </subcellularLocation>
</comment>
<evidence type="ECO:0000256" key="4">
    <source>
        <dbReference type="ARBA" id="ARBA00013508"/>
    </source>
</evidence>
<evidence type="ECO:0000256" key="3">
    <source>
        <dbReference type="ARBA" id="ARBA00010494"/>
    </source>
</evidence>
<evidence type="ECO:0000256" key="10">
    <source>
        <dbReference type="SAM" id="MobiDB-lite"/>
    </source>
</evidence>
<dbReference type="GO" id="GO:0005814">
    <property type="term" value="C:centriole"/>
    <property type="evidence" value="ECO:0007669"/>
    <property type="project" value="UniProtKB-SubCell"/>
</dbReference>
<dbReference type="GO" id="GO:0005634">
    <property type="term" value="C:nucleus"/>
    <property type="evidence" value="ECO:0007669"/>
    <property type="project" value="UniProtKB-SubCell"/>
</dbReference>
<evidence type="ECO:0000256" key="6">
    <source>
        <dbReference type="ARBA" id="ARBA00022701"/>
    </source>
</evidence>
<comment type="similarity">
    <text evidence="3">Belongs to the MDM1 family.</text>
</comment>
<dbReference type="Proteomes" id="UP000694700">
    <property type="component" value="Unplaced"/>
</dbReference>
<feature type="compositionally biased region" description="Basic and acidic residues" evidence="10">
    <location>
        <begin position="61"/>
        <end position="77"/>
    </location>
</feature>
<evidence type="ECO:0000256" key="2">
    <source>
        <dbReference type="ARBA" id="ARBA00004123"/>
    </source>
</evidence>
<feature type="region of interest" description="Disordered" evidence="10">
    <location>
        <begin position="205"/>
        <end position="285"/>
    </location>
</feature>
<protein>
    <recommendedName>
        <fullName evidence="4">Nuclear protein MDM1</fullName>
    </recommendedName>
</protein>
<dbReference type="GO" id="GO:0046600">
    <property type="term" value="P:negative regulation of centriole replication"/>
    <property type="evidence" value="ECO:0007669"/>
    <property type="project" value="InterPro"/>
</dbReference>
<keyword evidence="5" id="KW-0963">Cytoplasm</keyword>
<feature type="compositionally biased region" description="Low complexity" evidence="10">
    <location>
        <begin position="112"/>
        <end position="138"/>
    </location>
</feature>
<comment type="function">
    <text evidence="9">Microtubule-binding protein that negatively regulates centriole duplication. Binds to and stabilizes microtubules.</text>
</comment>
<feature type="region of interest" description="Disordered" evidence="10">
    <location>
        <begin position="1"/>
        <end position="140"/>
    </location>
</feature>
<feature type="compositionally biased region" description="Basic and acidic residues" evidence="10">
    <location>
        <begin position="263"/>
        <end position="274"/>
    </location>
</feature>
<dbReference type="PANTHER" id="PTHR32078:SF1">
    <property type="entry name" value="NUCLEAR PROTEIN MDM1"/>
    <property type="match status" value="1"/>
</dbReference>
<dbReference type="GO" id="GO:0005874">
    <property type="term" value="C:microtubule"/>
    <property type="evidence" value="ECO:0007669"/>
    <property type="project" value="UniProtKB-KW"/>
</dbReference>
<dbReference type="AlphaFoldDB" id="A0A8C1W841"/>
<evidence type="ECO:0000313" key="12">
    <source>
        <dbReference type="Proteomes" id="UP000694700"/>
    </source>
</evidence>
<feature type="region of interest" description="Disordered" evidence="10">
    <location>
        <begin position="553"/>
        <end position="594"/>
    </location>
</feature>
<accession>A0A8C1W841</accession>
<evidence type="ECO:0000313" key="11">
    <source>
        <dbReference type="Ensembl" id="ENSCCRP00015063367.1"/>
    </source>
</evidence>
<evidence type="ECO:0000256" key="5">
    <source>
        <dbReference type="ARBA" id="ARBA00022490"/>
    </source>
</evidence>
<keyword evidence="6" id="KW-0493">Microtubule</keyword>
<dbReference type="PANTHER" id="PTHR32078">
    <property type="entry name" value="NUCLEAR PROTEIN MDM1"/>
    <property type="match status" value="1"/>
</dbReference>
<evidence type="ECO:0000256" key="8">
    <source>
        <dbReference type="ARBA" id="ARBA00023242"/>
    </source>
</evidence>
<dbReference type="Ensembl" id="ENSCCRT00015065454.1">
    <property type="protein sequence ID" value="ENSCCRP00015063367.1"/>
    <property type="gene ID" value="ENSCCRG00015025867.1"/>
</dbReference>
<evidence type="ECO:0000256" key="1">
    <source>
        <dbReference type="ARBA" id="ARBA00004114"/>
    </source>
</evidence>
<dbReference type="GO" id="GO:0008017">
    <property type="term" value="F:microtubule binding"/>
    <property type="evidence" value="ECO:0007669"/>
    <property type="project" value="InterPro"/>
</dbReference>
<organism evidence="11 12">
    <name type="scientific">Cyprinus carpio</name>
    <name type="common">Common carp</name>
    <dbReference type="NCBI Taxonomy" id="7962"/>
    <lineage>
        <taxon>Eukaryota</taxon>
        <taxon>Metazoa</taxon>
        <taxon>Chordata</taxon>
        <taxon>Craniata</taxon>
        <taxon>Vertebrata</taxon>
        <taxon>Euteleostomi</taxon>
        <taxon>Actinopterygii</taxon>
        <taxon>Neopterygii</taxon>
        <taxon>Teleostei</taxon>
        <taxon>Ostariophysi</taxon>
        <taxon>Cypriniformes</taxon>
        <taxon>Cyprinidae</taxon>
        <taxon>Cyprininae</taxon>
        <taxon>Cyprinus</taxon>
    </lineage>
</organism>
<sequence length="660" mass="74390">MPVRFKGLSEYRNKYKGRTTRSRSDSPLAGLRSDQSRITREPQFTSKRKVPFYPPQISRSFRWEGHDPSPQRQEKRPVSPPAFTPVLRPRASSAERVATPLAPRDPVPPEGAAAPSQQLQAEAQAAQTSTPAADQQQQKGINHVLRKRAGLRSERQRNGHLSSEYQRQFMWKTPVVDSPLLTAHEMLYSNNRAIPPFKSNPVITESEYKRSFKGSPPSRPPRLRRDVEQYEVPQLDAENTTPEKSKGNKKKKKKERQQSRKSSPKEEVTHRQQQEVRSPCALRDPSPKVMRKVKTEYKSNFRSPLQYSYRDGAWVKIKTAKEEVQELREKAEAYRKRAWGTHFSRQHLNQILSEHNWMWEPSSDTSFSSSTESEACRSTSSSPIIEALDLARAGSVRGSSSPGPSASVAACRSSPGKVGIHEVPTLPVQRKLAWDEEEGLGERHESKISQEELKVEKNEGHGVMKERNERLQVLETESSSAVDGSGDSINRGRLPTPKLRTMQTVQRTHHDRTTPATDFKLYCIAKAESGSLPHSSPAAGLTTVDPLPMREDACSEEDYSASPRQPKPLQKQQTSHRHNAAVPPPANRIQGTMRNPEFQHNGNLGIFRPELFVHPEAESSCVLDDDKMSQISSRSATSCSMASELLGRAQRRKEEFWGKS</sequence>
<proteinExistence type="inferred from homology"/>
<keyword evidence="7" id="KW-0206">Cytoskeleton</keyword>
<name>A0A8C1W841_CYPCA</name>
<evidence type="ECO:0000256" key="9">
    <source>
        <dbReference type="ARBA" id="ARBA00045771"/>
    </source>
</evidence>
<keyword evidence="8" id="KW-0539">Nucleus</keyword>
<dbReference type="InterPro" id="IPR029136">
    <property type="entry name" value="MDM1"/>
</dbReference>
<dbReference type="Pfam" id="PF15501">
    <property type="entry name" value="MDM1"/>
    <property type="match status" value="1"/>
</dbReference>
<evidence type="ECO:0000256" key="7">
    <source>
        <dbReference type="ARBA" id="ARBA00023212"/>
    </source>
</evidence>
<reference evidence="11" key="1">
    <citation type="submission" date="2025-08" db="UniProtKB">
        <authorList>
            <consortium name="Ensembl"/>
        </authorList>
    </citation>
    <scope>IDENTIFICATION</scope>
</reference>